<accession>A0ABU9WYK5</accession>
<evidence type="ECO:0000313" key="2">
    <source>
        <dbReference type="EMBL" id="MEN2744264.1"/>
    </source>
</evidence>
<name>A0ABU9WYK5_9MICC</name>
<reference evidence="2 3" key="1">
    <citation type="submission" date="2024-05" db="EMBL/GenBank/DDBJ databases">
        <title>Sinomonas sp. nov., isolated from a waste landfill.</title>
        <authorList>
            <person name="Zhao Y."/>
        </authorList>
    </citation>
    <scope>NUCLEOTIDE SEQUENCE [LARGE SCALE GENOMIC DNA]</scope>
    <source>
        <strain evidence="2 3">CCTCC AB2014300</strain>
    </source>
</reference>
<organism evidence="2 3">
    <name type="scientific">Sinomonas halotolerans</name>
    <dbReference type="NCBI Taxonomy" id="1644133"/>
    <lineage>
        <taxon>Bacteria</taxon>
        <taxon>Bacillati</taxon>
        <taxon>Actinomycetota</taxon>
        <taxon>Actinomycetes</taxon>
        <taxon>Micrococcales</taxon>
        <taxon>Micrococcaceae</taxon>
        <taxon>Sinomonas</taxon>
    </lineage>
</organism>
<sequence length="89" mass="9915">MGSTSSEEAMEMRMWRFWRSPSTERLHWSGSPTHSMGRDPAMPNLAAAQIPGPGSGRAVLREGQPVEVTEDPYEKEGHLPAHHGRHRKG</sequence>
<evidence type="ECO:0000256" key="1">
    <source>
        <dbReference type="SAM" id="MobiDB-lite"/>
    </source>
</evidence>
<feature type="compositionally biased region" description="Basic residues" evidence="1">
    <location>
        <begin position="80"/>
        <end position="89"/>
    </location>
</feature>
<dbReference type="EMBL" id="JBDFRB010000004">
    <property type="protein sequence ID" value="MEN2744264.1"/>
    <property type="molecule type" value="Genomic_DNA"/>
</dbReference>
<dbReference type="RefSeq" id="WP_345884177.1">
    <property type="nucleotide sequence ID" value="NZ_JBDFRB010000004.1"/>
</dbReference>
<comment type="caution">
    <text evidence="2">The sequence shown here is derived from an EMBL/GenBank/DDBJ whole genome shotgun (WGS) entry which is preliminary data.</text>
</comment>
<protein>
    <submittedName>
        <fullName evidence="2">Uncharacterized protein</fullName>
    </submittedName>
</protein>
<dbReference type="Proteomes" id="UP001422074">
    <property type="component" value="Unassembled WGS sequence"/>
</dbReference>
<feature type="region of interest" description="Disordered" evidence="1">
    <location>
        <begin position="69"/>
        <end position="89"/>
    </location>
</feature>
<evidence type="ECO:0000313" key="3">
    <source>
        <dbReference type="Proteomes" id="UP001422074"/>
    </source>
</evidence>
<keyword evidence="3" id="KW-1185">Reference proteome</keyword>
<feature type="region of interest" description="Disordered" evidence="1">
    <location>
        <begin position="24"/>
        <end position="44"/>
    </location>
</feature>
<proteinExistence type="predicted"/>
<gene>
    <name evidence="2" type="ORF">ABCQ75_06885</name>
</gene>